<keyword evidence="3" id="KW-0282">Flagellum</keyword>
<dbReference type="InterPro" id="IPR050625">
    <property type="entry name" value="ParA/MinD_ATPase"/>
</dbReference>
<evidence type="ECO:0000313" key="4">
    <source>
        <dbReference type="Proteomes" id="UP000043763"/>
    </source>
</evidence>
<keyword evidence="3" id="KW-0966">Cell projection</keyword>
<dbReference type="PIRSF" id="PIRSF003092">
    <property type="entry name" value="MinD"/>
    <property type="match status" value="1"/>
</dbReference>
<dbReference type="AlphaFoldDB" id="A0A0G4K6S0"/>
<gene>
    <name evidence="3" type="ORF">BRSU_1305</name>
</gene>
<dbReference type="InterPro" id="IPR033875">
    <property type="entry name" value="FlhG"/>
</dbReference>
<accession>A0A0G4K6S0</accession>
<dbReference type="InterPro" id="IPR025501">
    <property type="entry name" value="MinD_FleN"/>
</dbReference>
<dbReference type="OrthoDB" id="9816297at2"/>
<dbReference type="InterPro" id="IPR033756">
    <property type="entry name" value="YlxH/NBP35"/>
</dbReference>
<dbReference type="RefSeq" id="WP_048594437.1">
    <property type="nucleotide sequence ID" value="NZ_CVLB01000001.1"/>
</dbReference>
<dbReference type="GO" id="GO:0051782">
    <property type="term" value="P:negative regulation of cell division"/>
    <property type="evidence" value="ECO:0007669"/>
    <property type="project" value="TreeGrafter"/>
</dbReference>
<evidence type="ECO:0000256" key="2">
    <source>
        <dbReference type="ARBA" id="ARBA00022840"/>
    </source>
</evidence>
<keyword evidence="3" id="KW-0969">Cilium</keyword>
<evidence type="ECO:0000256" key="1">
    <source>
        <dbReference type="ARBA" id="ARBA00022741"/>
    </source>
</evidence>
<dbReference type="GO" id="GO:0005829">
    <property type="term" value="C:cytosol"/>
    <property type="evidence" value="ECO:0007669"/>
    <property type="project" value="TreeGrafter"/>
</dbReference>
<dbReference type="PANTHER" id="PTHR43384">
    <property type="entry name" value="SEPTUM SITE-DETERMINING PROTEIN MIND HOMOLOG, CHLOROPLASTIC-RELATED"/>
    <property type="match status" value="1"/>
</dbReference>
<organism evidence="3 4">
    <name type="scientific">Brachyspira suanatina</name>
    <dbReference type="NCBI Taxonomy" id="381802"/>
    <lineage>
        <taxon>Bacteria</taxon>
        <taxon>Pseudomonadati</taxon>
        <taxon>Spirochaetota</taxon>
        <taxon>Spirochaetia</taxon>
        <taxon>Brachyspirales</taxon>
        <taxon>Brachyspiraceae</taxon>
        <taxon>Brachyspira</taxon>
    </lineage>
</organism>
<dbReference type="InterPro" id="IPR027417">
    <property type="entry name" value="P-loop_NTPase"/>
</dbReference>
<protein>
    <submittedName>
        <fullName evidence="3">Flagellar synthesis regulator FleN</fullName>
    </submittedName>
</protein>
<keyword evidence="1" id="KW-0547">Nucleotide-binding</keyword>
<dbReference type="GO" id="GO:0005524">
    <property type="term" value="F:ATP binding"/>
    <property type="evidence" value="ECO:0007669"/>
    <property type="project" value="UniProtKB-KW"/>
</dbReference>
<keyword evidence="4" id="KW-1185">Reference proteome</keyword>
<evidence type="ECO:0000313" key="3">
    <source>
        <dbReference type="EMBL" id="CRF33222.1"/>
    </source>
</evidence>
<sequence>MKDQADELRKMMSMKDKRPQRIISIASGKGGVGKTNIAINLSIALQQLGQNVILVDADLGLGNVNVILGNMPEYNLYHVIKGVKKIHEIIIETDYGIRYIAGASGFSSLANLSGRALTKLVNSMDSLNDADIIIVDTGAGISDNVLYFLLSSDESIVVTTPELTAILDAYGVIKSIAPENANADIKILVNRVIKASEGKEVSDKIIMTSKKYLDMDVKYLGHVMEDKTIPYAVSQQLPFYQYDNKCQASMSIYNIAKRIIDMEYDDGREVKGFGGFMESLLSFVSKK</sequence>
<dbReference type="CDD" id="cd02038">
    <property type="entry name" value="FlhG-like"/>
    <property type="match status" value="1"/>
</dbReference>
<keyword evidence="2" id="KW-0067">ATP-binding</keyword>
<dbReference type="EMBL" id="CVLB01000001">
    <property type="protein sequence ID" value="CRF33222.1"/>
    <property type="molecule type" value="Genomic_DNA"/>
</dbReference>
<dbReference type="Pfam" id="PF10609">
    <property type="entry name" value="ParA"/>
    <property type="match status" value="1"/>
</dbReference>
<proteinExistence type="predicted"/>
<dbReference type="Gene3D" id="3.40.50.300">
    <property type="entry name" value="P-loop containing nucleotide triphosphate hydrolases"/>
    <property type="match status" value="1"/>
</dbReference>
<dbReference type="GO" id="GO:0009898">
    <property type="term" value="C:cytoplasmic side of plasma membrane"/>
    <property type="evidence" value="ECO:0007669"/>
    <property type="project" value="TreeGrafter"/>
</dbReference>
<name>A0A0G4K6S0_9SPIR</name>
<dbReference type="PANTHER" id="PTHR43384:SF4">
    <property type="entry name" value="CELLULOSE BIOSYNTHESIS PROTEIN BCSQ-RELATED"/>
    <property type="match status" value="1"/>
</dbReference>
<dbReference type="GO" id="GO:0016887">
    <property type="term" value="F:ATP hydrolysis activity"/>
    <property type="evidence" value="ECO:0007669"/>
    <property type="project" value="TreeGrafter"/>
</dbReference>
<dbReference type="SUPFAM" id="SSF52540">
    <property type="entry name" value="P-loop containing nucleoside triphosphate hydrolases"/>
    <property type="match status" value="1"/>
</dbReference>
<reference evidence="4" key="1">
    <citation type="submission" date="2015-04" db="EMBL/GenBank/DDBJ databases">
        <authorList>
            <person name="Mushtaq Mamoona"/>
        </authorList>
    </citation>
    <scope>NUCLEOTIDE SEQUENCE [LARGE SCALE GENOMIC DNA]</scope>
    <source>
        <strain evidence="4">AN4859/03</strain>
    </source>
</reference>
<dbReference type="Proteomes" id="UP000043763">
    <property type="component" value="Unassembled WGS sequence"/>
</dbReference>